<gene>
    <name evidence="1" type="ORF">P378_19345</name>
</gene>
<sequence length="212" mass="23474">MKRILIIMPLLLLFSIGIFGSVAGAETVKKEIKASYSETITDPKILSDPSKINFINEDEKRDYLDALAKGYTVVSRTVAKFPFIVKNNNEIWLTAEQEKDYKAGKPVKAGDVTIQGASSDIQYLTLSQSSTNIYEPTKGDTYKCHYLFKGYHQWSTNGYGRDYVTMGWAGSTPIIGSLWTAKNVTGGLISTYKNKLSQTQGLLGECTTNSII</sequence>
<dbReference type="Proteomes" id="UP000222564">
    <property type="component" value="Unassembled WGS sequence"/>
</dbReference>
<accession>A0A2C6MBL3</accession>
<comment type="caution">
    <text evidence="1">The sequence shown here is derived from an EMBL/GenBank/DDBJ whole genome shotgun (WGS) entry which is preliminary data.</text>
</comment>
<protein>
    <submittedName>
        <fullName evidence="1">Uncharacterized protein</fullName>
    </submittedName>
</protein>
<name>A0A2C6MBL3_9FIRM</name>
<evidence type="ECO:0000313" key="1">
    <source>
        <dbReference type="EMBL" id="PHJ36942.1"/>
    </source>
</evidence>
<evidence type="ECO:0000313" key="2">
    <source>
        <dbReference type="Proteomes" id="UP000222564"/>
    </source>
</evidence>
<dbReference type="AlphaFoldDB" id="A0A2C6MBL3"/>
<reference evidence="1 2" key="1">
    <citation type="submission" date="2013-09" db="EMBL/GenBank/DDBJ databases">
        <title>Biodegradation of hydrocarbons in the deep terrestrial subsurface : characterization of a microbial consortium composed of two Desulfotomaculum species originating from a deep geological formation.</title>
        <authorList>
            <person name="Aullo T."/>
            <person name="Berlendis S."/>
            <person name="Lascourreges J.-F."/>
            <person name="Dessort D."/>
            <person name="Saint-Laurent S."/>
            <person name="Schraauwers B."/>
            <person name="Mas J."/>
            <person name="Magot M."/>
            <person name="Ranchou-Peyruse A."/>
        </authorList>
    </citation>
    <scope>NUCLEOTIDE SEQUENCE [LARGE SCALE GENOMIC DNA]</scope>
    <source>
        <strain evidence="1 2">Bs107</strain>
    </source>
</reference>
<dbReference type="EMBL" id="AWQQ01000132">
    <property type="protein sequence ID" value="PHJ36942.1"/>
    <property type="molecule type" value="Genomic_DNA"/>
</dbReference>
<dbReference type="RefSeq" id="WP_099084084.1">
    <property type="nucleotide sequence ID" value="NZ_AWQQ01000132.1"/>
</dbReference>
<dbReference type="OrthoDB" id="9984201at2"/>
<proteinExistence type="predicted"/>
<keyword evidence="2" id="KW-1185">Reference proteome</keyword>
<organism evidence="1 2">
    <name type="scientific">Desulforamulus profundi</name>
    <dbReference type="NCBI Taxonomy" id="1383067"/>
    <lineage>
        <taxon>Bacteria</taxon>
        <taxon>Bacillati</taxon>
        <taxon>Bacillota</taxon>
        <taxon>Clostridia</taxon>
        <taxon>Eubacteriales</taxon>
        <taxon>Peptococcaceae</taxon>
        <taxon>Desulforamulus</taxon>
    </lineage>
</organism>